<reference evidence="3" key="2">
    <citation type="submission" date="2023-05" db="EMBL/GenBank/DDBJ databases">
        <authorList>
            <consortium name="Lawrence Berkeley National Laboratory"/>
            <person name="Steindorff A."/>
            <person name="Hensen N."/>
            <person name="Bonometti L."/>
            <person name="Westerberg I."/>
            <person name="Brannstrom I.O."/>
            <person name="Guillou S."/>
            <person name="Cros-Aarteil S."/>
            <person name="Calhoun S."/>
            <person name="Haridas S."/>
            <person name="Kuo A."/>
            <person name="Mondo S."/>
            <person name="Pangilinan J."/>
            <person name="Riley R."/>
            <person name="Labutti K."/>
            <person name="Andreopoulos B."/>
            <person name="Lipzen A."/>
            <person name="Chen C."/>
            <person name="Yanf M."/>
            <person name="Daum C."/>
            <person name="Ng V."/>
            <person name="Clum A."/>
            <person name="Ohm R."/>
            <person name="Martin F."/>
            <person name="Silar P."/>
            <person name="Natvig D."/>
            <person name="Lalanne C."/>
            <person name="Gautier V."/>
            <person name="Ament-Velasquez S.L."/>
            <person name="Kruys A."/>
            <person name="Hutchinson M.I."/>
            <person name="Powell A.J."/>
            <person name="Barry K."/>
            <person name="Miller A.N."/>
            <person name="Grigoriev I.V."/>
            <person name="Debuchy R."/>
            <person name="Gladieux P."/>
            <person name="Thoren M.H."/>
            <person name="Johannesson H."/>
        </authorList>
    </citation>
    <scope>NUCLEOTIDE SEQUENCE</scope>
    <source>
        <strain evidence="3">PSN309</strain>
    </source>
</reference>
<comment type="caution">
    <text evidence="3">The sequence shown here is derived from an EMBL/GenBank/DDBJ whole genome shotgun (WGS) entry which is preliminary data.</text>
</comment>
<comment type="similarity">
    <text evidence="1">Belongs to the NAD(P)-dependent epimerase/dehydratase family.</text>
</comment>
<dbReference type="Gene3D" id="3.40.50.720">
    <property type="entry name" value="NAD(P)-binding Rossmann-like Domain"/>
    <property type="match status" value="1"/>
</dbReference>
<gene>
    <name evidence="3" type="ORF">QBC35DRAFT_450670</name>
</gene>
<protein>
    <recommendedName>
        <fullName evidence="2">NAD-dependent epimerase/dehydratase domain-containing protein</fullName>
    </recommendedName>
</protein>
<dbReference type="AlphaFoldDB" id="A0AAN7AJ33"/>
<accession>A0AAN7AJ33</accession>
<name>A0AAN7AJ33_9PEZI</name>
<evidence type="ECO:0000259" key="2">
    <source>
        <dbReference type="Pfam" id="PF01370"/>
    </source>
</evidence>
<sequence>MSSLSGSSTVLVTGSSGHLGKALMLTLSEYGYHPIGIDIKPSPTTTLVGSITDDAFVAGIFEEYEIEHVIHAATLHKPHVGSHSKMDFVQTNMVGTLNLLEAASVEKVKSFVYISTTSAFGSALKTRKGEPAAWINEDVVHRTPKNIYGSTKTAAEDLCVLFHQEHGLKTAILRTSRFFPEEDDDDQRREDTPDDENLKVVELAYRRVDIADVVSACVCAVRVPKERIKQKGRMYVVSAPTCFERREEVLKGLDEDAEGEYERAMPGAREVFEKKGWVWPDRVDRVYDSNSAVEELGWKAEYTFGNAIKRLREGREWRSELTFRVGRLGYHEVSTGVYTKRD</sequence>
<evidence type="ECO:0000313" key="4">
    <source>
        <dbReference type="Proteomes" id="UP001302126"/>
    </source>
</evidence>
<dbReference type="CDD" id="cd08946">
    <property type="entry name" value="SDR_e"/>
    <property type="match status" value="1"/>
</dbReference>
<keyword evidence="4" id="KW-1185">Reference proteome</keyword>
<dbReference type="SUPFAM" id="SSF51735">
    <property type="entry name" value="NAD(P)-binding Rossmann-fold domains"/>
    <property type="match status" value="1"/>
</dbReference>
<dbReference type="Proteomes" id="UP001302126">
    <property type="component" value="Unassembled WGS sequence"/>
</dbReference>
<dbReference type="EMBL" id="MU864380">
    <property type="protein sequence ID" value="KAK4189053.1"/>
    <property type="molecule type" value="Genomic_DNA"/>
</dbReference>
<dbReference type="InterPro" id="IPR001509">
    <property type="entry name" value="Epimerase_deHydtase"/>
</dbReference>
<reference evidence="3" key="1">
    <citation type="journal article" date="2023" name="Mol. Phylogenet. Evol.">
        <title>Genome-scale phylogeny and comparative genomics of the fungal order Sordariales.</title>
        <authorList>
            <person name="Hensen N."/>
            <person name="Bonometti L."/>
            <person name="Westerberg I."/>
            <person name="Brannstrom I.O."/>
            <person name="Guillou S."/>
            <person name="Cros-Aarteil S."/>
            <person name="Calhoun S."/>
            <person name="Haridas S."/>
            <person name="Kuo A."/>
            <person name="Mondo S."/>
            <person name="Pangilinan J."/>
            <person name="Riley R."/>
            <person name="LaButti K."/>
            <person name="Andreopoulos B."/>
            <person name="Lipzen A."/>
            <person name="Chen C."/>
            <person name="Yan M."/>
            <person name="Daum C."/>
            <person name="Ng V."/>
            <person name="Clum A."/>
            <person name="Steindorff A."/>
            <person name="Ohm R.A."/>
            <person name="Martin F."/>
            <person name="Silar P."/>
            <person name="Natvig D.O."/>
            <person name="Lalanne C."/>
            <person name="Gautier V."/>
            <person name="Ament-Velasquez S.L."/>
            <person name="Kruys A."/>
            <person name="Hutchinson M.I."/>
            <person name="Powell A.J."/>
            <person name="Barry K."/>
            <person name="Miller A.N."/>
            <person name="Grigoriev I.V."/>
            <person name="Debuchy R."/>
            <person name="Gladieux P."/>
            <person name="Hiltunen Thoren M."/>
            <person name="Johannesson H."/>
        </authorList>
    </citation>
    <scope>NUCLEOTIDE SEQUENCE</scope>
    <source>
        <strain evidence="3">PSN309</strain>
    </source>
</reference>
<dbReference type="Pfam" id="PF01370">
    <property type="entry name" value="Epimerase"/>
    <property type="match status" value="1"/>
</dbReference>
<evidence type="ECO:0000256" key="1">
    <source>
        <dbReference type="ARBA" id="ARBA00007637"/>
    </source>
</evidence>
<organism evidence="3 4">
    <name type="scientific">Podospora australis</name>
    <dbReference type="NCBI Taxonomy" id="1536484"/>
    <lineage>
        <taxon>Eukaryota</taxon>
        <taxon>Fungi</taxon>
        <taxon>Dikarya</taxon>
        <taxon>Ascomycota</taxon>
        <taxon>Pezizomycotina</taxon>
        <taxon>Sordariomycetes</taxon>
        <taxon>Sordariomycetidae</taxon>
        <taxon>Sordariales</taxon>
        <taxon>Podosporaceae</taxon>
        <taxon>Podospora</taxon>
    </lineage>
</organism>
<dbReference type="PANTHER" id="PTHR43000">
    <property type="entry name" value="DTDP-D-GLUCOSE 4,6-DEHYDRATASE-RELATED"/>
    <property type="match status" value="1"/>
</dbReference>
<dbReference type="InterPro" id="IPR036291">
    <property type="entry name" value="NAD(P)-bd_dom_sf"/>
</dbReference>
<feature type="domain" description="NAD-dependent epimerase/dehydratase" evidence="2">
    <location>
        <begin position="10"/>
        <end position="185"/>
    </location>
</feature>
<proteinExistence type="inferred from homology"/>
<evidence type="ECO:0000313" key="3">
    <source>
        <dbReference type="EMBL" id="KAK4189053.1"/>
    </source>
</evidence>